<evidence type="ECO:0000313" key="1">
    <source>
        <dbReference type="EMBL" id="PIS14914.1"/>
    </source>
</evidence>
<evidence type="ECO:0000313" key="2">
    <source>
        <dbReference type="Proteomes" id="UP000230775"/>
    </source>
</evidence>
<proteinExistence type="predicted"/>
<comment type="caution">
    <text evidence="1">The sequence shown here is derived from an EMBL/GenBank/DDBJ whole genome shotgun (WGS) entry which is preliminary data.</text>
</comment>
<dbReference type="Proteomes" id="UP000230775">
    <property type="component" value="Unassembled WGS sequence"/>
</dbReference>
<dbReference type="EMBL" id="PEZI01000004">
    <property type="protein sequence ID" value="PIS14914.1"/>
    <property type="molecule type" value="Genomic_DNA"/>
</dbReference>
<accession>A0A2H0WQH8</accession>
<protein>
    <submittedName>
        <fullName evidence="1">Uncharacterized protein</fullName>
    </submittedName>
</protein>
<gene>
    <name evidence="1" type="ORF">COT64_00115</name>
</gene>
<sequence length="270" mass="31202">MTLPPKYTPANKIMGAKKEQLQVTQENIIGLTDFISKASLFERAAKLKKLELFQNDESFCLSKPIAKLPLNEGFKKSLTDYGFKIDNRRPDGILTIVFHEKRDNSLPIKLSDWWNIRKGEKPSFVLPEVDFTISNKERGILLQPHVTFSDVIVGPGNQTTHNRMAEVISSYYQKTPSIFKEMVQNNFKIIIPWKEIDAAGARTLYELFDEWAGGNKSLKEIAHSNASPFKPSPHNYDYEEIWDHYLPEQLQGNLFAQWKKQLDEFKRKLP</sequence>
<organism evidence="1 2">
    <name type="scientific">Candidatus Shapirobacteria bacterium CG09_land_8_20_14_0_10_39_12</name>
    <dbReference type="NCBI Taxonomy" id="1974885"/>
    <lineage>
        <taxon>Bacteria</taxon>
        <taxon>Candidatus Shapironibacteriota</taxon>
    </lineage>
</organism>
<reference evidence="2" key="1">
    <citation type="submission" date="2017-09" db="EMBL/GenBank/DDBJ databases">
        <title>Depth-based differentiation of microbial function through sediment-hosted aquifers and enrichment of novel symbionts in the deep terrestrial subsurface.</title>
        <authorList>
            <person name="Probst A.J."/>
            <person name="Ladd B."/>
            <person name="Jarett J.K."/>
            <person name="Geller-Mcgrath D.E."/>
            <person name="Sieber C.M.K."/>
            <person name="Emerson J.B."/>
            <person name="Anantharaman K."/>
            <person name="Thomas B.C."/>
            <person name="Malmstrom R."/>
            <person name="Stieglmeier M."/>
            <person name="Klingl A."/>
            <person name="Woyke T."/>
            <person name="Ryan C.M."/>
            <person name="Banfield J.F."/>
        </authorList>
    </citation>
    <scope>NUCLEOTIDE SEQUENCE [LARGE SCALE GENOMIC DNA]</scope>
</reference>
<name>A0A2H0WQH8_9BACT</name>
<dbReference type="AlphaFoldDB" id="A0A2H0WQH8"/>